<gene>
    <name evidence="1" type="ORF">H2198_006335</name>
</gene>
<evidence type="ECO:0000313" key="2">
    <source>
        <dbReference type="Proteomes" id="UP001172386"/>
    </source>
</evidence>
<reference evidence="1" key="1">
    <citation type="submission" date="2022-10" db="EMBL/GenBank/DDBJ databases">
        <title>Culturing micro-colonial fungi from biological soil crusts in the Mojave desert and describing Neophaeococcomyces mojavensis, and introducing the new genera and species Taxawa tesnikishii.</title>
        <authorList>
            <person name="Kurbessoian T."/>
            <person name="Stajich J.E."/>
        </authorList>
    </citation>
    <scope>NUCLEOTIDE SEQUENCE</scope>
    <source>
        <strain evidence="1">JES_112</strain>
    </source>
</reference>
<accession>A0ACC3A3K8</accession>
<keyword evidence="2" id="KW-1185">Reference proteome</keyword>
<protein>
    <submittedName>
        <fullName evidence="1">Uncharacterized protein</fullName>
    </submittedName>
</protein>
<dbReference type="EMBL" id="JAPDRQ010000115">
    <property type="protein sequence ID" value="KAJ9654668.1"/>
    <property type="molecule type" value="Genomic_DNA"/>
</dbReference>
<organism evidence="1 2">
    <name type="scientific">Neophaeococcomyces mojaviensis</name>
    <dbReference type="NCBI Taxonomy" id="3383035"/>
    <lineage>
        <taxon>Eukaryota</taxon>
        <taxon>Fungi</taxon>
        <taxon>Dikarya</taxon>
        <taxon>Ascomycota</taxon>
        <taxon>Pezizomycotina</taxon>
        <taxon>Eurotiomycetes</taxon>
        <taxon>Chaetothyriomycetidae</taxon>
        <taxon>Chaetothyriales</taxon>
        <taxon>Chaetothyriales incertae sedis</taxon>
        <taxon>Neophaeococcomyces</taxon>
    </lineage>
</organism>
<dbReference type="Proteomes" id="UP001172386">
    <property type="component" value="Unassembled WGS sequence"/>
</dbReference>
<name>A0ACC3A3K8_9EURO</name>
<proteinExistence type="predicted"/>
<comment type="caution">
    <text evidence="1">The sequence shown here is derived from an EMBL/GenBank/DDBJ whole genome shotgun (WGS) entry which is preliminary data.</text>
</comment>
<evidence type="ECO:0000313" key="1">
    <source>
        <dbReference type="EMBL" id="KAJ9654668.1"/>
    </source>
</evidence>
<sequence length="370" mass="43115">MSLNNLAPELVHHIYNSLSTISDVINLSITCRRLNCLLRHSQKLPTLFAAAEREFGPIEDIAQLVTFNTSQAVHIRREPQPSYALLRQMIKIGSVAKKFEEIYPSKRWQTDFLNRRSLTAHEGYFLRRAVYRYWLFCEAFQNRSCVRSQRLLPHVVEERAQLLRTWTTDELIELEDLRLILEEFISTDLCPTNGASQSYFNDSCDFYEVRYTQHQHRQTIPSNSWPPDRYSASILTSSLFNNHREDRLALERQQRNQDLPVPQRRKLEMAGWGDDIAQYYVVQSMMKLNPAQIMHLYEHASNQQQVEVYIGGLGEEWFWNNGQTFLDTWTLVLAKRGLDPRVIRDGILDGQFGIAASGKVVGEVVDEDCW</sequence>